<gene>
    <name evidence="4" type="ORF">OSB1V03_LOCUS15703</name>
</gene>
<dbReference type="Pfam" id="PF00656">
    <property type="entry name" value="Peptidase_C14"/>
    <property type="match status" value="1"/>
</dbReference>
<name>A0A7R9L5P0_9ACAR</name>
<dbReference type="InterPro" id="IPR015917">
    <property type="entry name" value="Pept_C14A"/>
</dbReference>
<dbReference type="EMBL" id="CAJPIZ010016550">
    <property type="protein sequence ID" value="CAG2115742.1"/>
    <property type="molecule type" value="Genomic_DNA"/>
</dbReference>
<feature type="non-terminal residue" evidence="4">
    <location>
        <position position="534"/>
    </location>
</feature>
<organism evidence="4">
    <name type="scientific">Medioppia subpectinata</name>
    <dbReference type="NCBI Taxonomy" id="1979941"/>
    <lineage>
        <taxon>Eukaryota</taxon>
        <taxon>Metazoa</taxon>
        <taxon>Ecdysozoa</taxon>
        <taxon>Arthropoda</taxon>
        <taxon>Chelicerata</taxon>
        <taxon>Arachnida</taxon>
        <taxon>Acari</taxon>
        <taxon>Acariformes</taxon>
        <taxon>Sarcoptiformes</taxon>
        <taxon>Oribatida</taxon>
        <taxon>Brachypylina</taxon>
        <taxon>Oppioidea</taxon>
        <taxon>Oppiidae</taxon>
        <taxon>Medioppia</taxon>
    </lineage>
</organism>
<accession>A0A7R9L5P0</accession>
<dbReference type="SMART" id="SM00115">
    <property type="entry name" value="CASc"/>
    <property type="match status" value="1"/>
</dbReference>
<evidence type="ECO:0000259" key="3">
    <source>
        <dbReference type="PROSITE" id="PS50208"/>
    </source>
</evidence>
<evidence type="ECO:0000313" key="4">
    <source>
        <dbReference type="EMBL" id="CAD7635312.1"/>
    </source>
</evidence>
<dbReference type="GO" id="GO:0005737">
    <property type="term" value="C:cytoplasm"/>
    <property type="evidence" value="ECO:0007669"/>
    <property type="project" value="UniProtKB-ARBA"/>
</dbReference>
<dbReference type="SUPFAM" id="SSF52129">
    <property type="entry name" value="Caspase-like"/>
    <property type="match status" value="1"/>
</dbReference>
<dbReference type="GO" id="GO:0006508">
    <property type="term" value="P:proteolysis"/>
    <property type="evidence" value="ECO:0007669"/>
    <property type="project" value="InterPro"/>
</dbReference>
<proteinExistence type="inferred from homology"/>
<comment type="similarity">
    <text evidence="1">Belongs to the peptidase C14A family.</text>
</comment>
<keyword evidence="5" id="KW-1185">Reference proteome</keyword>
<sequence length="534" mass="62246">MEKIKNRSKYFRDFIEIKSLIDLNNLNQLYVKLREHRNFSDEMKKVVEKLDDDGQKLIFILVWFTRSRHTCDELIGLLRETGQTAAADQLVKHNTSKGHNIKDYNMWEPEFWVTEIPVEPSRDTMKGSLPFPMDRKPRGKCIIINNVSKHVFLESKRFKYIFEKLHFQVEEHYDWTAIEIIDNLQVMAKEADNSSQAFAVMIISHGLKERVLGVKACEALEALERNPNDTKAQVVVDTDVKNIVDIVDTFSVKNCPQLFKCPKLFFFTCCRNVLGTNDTCAEPEAKRRDLAKPDEVPAMESLNKKWVDNNANTFVSYSCAKGLKTWFNPLLGITYFGQSLSHCIAQYSCEEPLSTIMIRTDFNPTEFRSKGLTRMEKTINRAEYFSDFIKFKYIVKLNDKLMADLEQHPYFRDEMQKVVMQLESECEKLVFILVEFTRSRSTCDELIRLLRESGQTEAADQLVRHNTSKGHQMQSFNDSGPEFTDPQIPFQVSKSPMTGTLYYKMDQKPRGKCYIINNVSKDVFMESKRFKYIF</sequence>
<dbReference type="AlphaFoldDB" id="A0A7R9L5P0"/>
<reference evidence="4" key="1">
    <citation type="submission" date="2020-11" db="EMBL/GenBank/DDBJ databases">
        <authorList>
            <person name="Tran Van P."/>
        </authorList>
    </citation>
    <scope>NUCLEOTIDE SEQUENCE</scope>
</reference>
<protein>
    <recommendedName>
        <fullName evidence="3">Caspase family p20 domain-containing protein</fullName>
    </recommendedName>
</protein>
<dbReference type="Gene3D" id="3.40.50.1460">
    <property type="match status" value="1"/>
</dbReference>
<dbReference type="GO" id="GO:0004197">
    <property type="term" value="F:cysteine-type endopeptidase activity"/>
    <property type="evidence" value="ECO:0007669"/>
    <property type="project" value="InterPro"/>
</dbReference>
<dbReference type="PANTHER" id="PTHR48169">
    <property type="entry name" value="DED DOMAIN-CONTAINING PROTEIN"/>
    <property type="match status" value="1"/>
</dbReference>
<keyword evidence="2" id="KW-0053">Apoptosis</keyword>
<evidence type="ECO:0000256" key="2">
    <source>
        <dbReference type="ARBA" id="ARBA00022703"/>
    </source>
</evidence>
<dbReference type="PROSITE" id="PS50208">
    <property type="entry name" value="CASPASE_P20"/>
    <property type="match status" value="1"/>
</dbReference>
<dbReference type="GO" id="GO:0006915">
    <property type="term" value="P:apoptotic process"/>
    <property type="evidence" value="ECO:0007669"/>
    <property type="project" value="UniProtKB-KW"/>
</dbReference>
<feature type="domain" description="Caspase family p20" evidence="3">
    <location>
        <begin position="154"/>
        <end position="271"/>
    </location>
</feature>
<evidence type="ECO:0000256" key="1">
    <source>
        <dbReference type="ARBA" id="ARBA00010134"/>
    </source>
</evidence>
<evidence type="ECO:0000313" key="5">
    <source>
        <dbReference type="Proteomes" id="UP000759131"/>
    </source>
</evidence>
<dbReference type="OrthoDB" id="6097640at2759"/>
<dbReference type="InterPro" id="IPR029030">
    <property type="entry name" value="Caspase-like_dom_sf"/>
</dbReference>
<dbReference type="GO" id="GO:0043067">
    <property type="term" value="P:regulation of programmed cell death"/>
    <property type="evidence" value="ECO:0007669"/>
    <property type="project" value="UniProtKB-ARBA"/>
</dbReference>
<dbReference type="PANTHER" id="PTHR48169:SF1">
    <property type="entry name" value="ASTROCYTIC PHOSPHOPROTEIN PEA-15"/>
    <property type="match status" value="1"/>
</dbReference>
<dbReference type="Proteomes" id="UP000759131">
    <property type="component" value="Unassembled WGS sequence"/>
</dbReference>
<dbReference type="InterPro" id="IPR001309">
    <property type="entry name" value="Pept_C14_p20"/>
</dbReference>
<dbReference type="InterPro" id="IPR011600">
    <property type="entry name" value="Pept_C14_caspase"/>
</dbReference>
<dbReference type="EMBL" id="OC871125">
    <property type="protein sequence ID" value="CAD7635312.1"/>
    <property type="molecule type" value="Genomic_DNA"/>
</dbReference>